<dbReference type="FunFam" id="3.50.50.60:FF:000010">
    <property type="entry name" value="tRNA uridine 5-carboxymethylaminomethyl modification enzyme MnmG"/>
    <property type="match status" value="1"/>
</dbReference>
<dbReference type="PANTHER" id="PTHR11806">
    <property type="entry name" value="GLUCOSE INHIBITED DIVISION PROTEIN A"/>
    <property type="match status" value="1"/>
</dbReference>
<dbReference type="InterPro" id="IPR040131">
    <property type="entry name" value="MnmG_N"/>
</dbReference>
<keyword evidence="4" id="KW-0285">Flavoprotein</keyword>
<feature type="non-terminal residue" evidence="7">
    <location>
        <position position="470"/>
    </location>
</feature>
<dbReference type="GO" id="GO:0050660">
    <property type="term" value="F:flavin adenine dinucleotide binding"/>
    <property type="evidence" value="ECO:0007669"/>
    <property type="project" value="InterPro"/>
</dbReference>
<dbReference type="NCBIfam" id="TIGR00136">
    <property type="entry name" value="mnmG_gidA"/>
    <property type="match status" value="1"/>
</dbReference>
<dbReference type="GO" id="GO:0005829">
    <property type="term" value="C:cytosol"/>
    <property type="evidence" value="ECO:0007669"/>
    <property type="project" value="TreeGrafter"/>
</dbReference>
<name>A0A3B1CTX4_9ZZZZ</name>
<dbReference type="GO" id="GO:0030488">
    <property type="term" value="P:tRNA methylation"/>
    <property type="evidence" value="ECO:0007669"/>
    <property type="project" value="TreeGrafter"/>
</dbReference>
<dbReference type="PROSITE" id="PS01280">
    <property type="entry name" value="GIDA_1"/>
    <property type="match status" value="1"/>
</dbReference>
<gene>
    <name evidence="7" type="ORF">MNBD_NITROSPINAE04-750</name>
</gene>
<dbReference type="FunFam" id="3.50.50.60:FF:000002">
    <property type="entry name" value="tRNA uridine 5-carboxymethylaminomethyl modification enzyme MnmG"/>
    <property type="match status" value="1"/>
</dbReference>
<evidence type="ECO:0000256" key="4">
    <source>
        <dbReference type="ARBA" id="ARBA00022630"/>
    </source>
</evidence>
<dbReference type="Pfam" id="PF01134">
    <property type="entry name" value="GIDA"/>
    <property type="match status" value="1"/>
</dbReference>
<dbReference type="PANTHER" id="PTHR11806:SF0">
    <property type="entry name" value="PROTEIN MTO1 HOMOLOG, MITOCHONDRIAL"/>
    <property type="match status" value="1"/>
</dbReference>
<comment type="similarity">
    <text evidence="2">Belongs to the MnmG family.</text>
</comment>
<protein>
    <submittedName>
        <fullName evidence="7">tRNA-5-carboxymethylaminomethyl-2-thiouridine(34) synthesis protein MnmG</fullName>
    </submittedName>
</protein>
<dbReference type="InterPro" id="IPR020595">
    <property type="entry name" value="MnmG-rel_CS"/>
</dbReference>
<keyword evidence="5" id="KW-0274">FAD</keyword>
<reference evidence="7" key="1">
    <citation type="submission" date="2018-06" db="EMBL/GenBank/DDBJ databases">
        <authorList>
            <person name="Zhirakovskaya E."/>
        </authorList>
    </citation>
    <scope>NUCLEOTIDE SEQUENCE</scope>
</reference>
<proteinExistence type="inferred from homology"/>
<dbReference type="Gene3D" id="3.50.50.60">
    <property type="entry name" value="FAD/NAD(P)-binding domain"/>
    <property type="match status" value="2"/>
</dbReference>
<keyword evidence="3" id="KW-0963">Cytoplasm</keyword>
<dbReference type="SUPFAM" id="SSF51905">
    <property type="entry name" value="FAD/NAD(P)-binding domain"/>
    <property type="match status" value="1"/>
</dbReference>
<organism evidence="7">
    <name type="scientific">hydrothermal vent metagenome</name>
    <dbReference type="NCBI Taxonomy" id="652676"/>
    <lineage>
        <taxon>unclassified sequences</taxon>
        <taxon>metagenomes</taxon>
        <taxon>ecological metagenomes</taxon>
    </lineage>
</organism>
<dbReference type="InterPro" id="IPR002218">
    <property type="entry name" value="MnmG-rel"/>
</dbReference>
<dbReference type="AlphaFoldDB" id="A0A3B1CTX4"/>
<evidence type="ECO:0000313" key="7">
    <source>
        <dbReference type="EMBL" id="VAX20127.1"/>
    </source>
</evidence>
<evidence type="ECO:0000256" key="1">
    <source>
        <dbReference type="ARBA" id="ARBA00001974"/>
    </source>
</evidence>
<comment type="cofactor">
    <cofactor evidence="1">
        <name>FAD</name>
        <dbReference type="ChEBI" id="CHEBI:57692"/>
    </cofactor>
</comment>
<dbReference type="GO" id="GO:0002098">
    <property type="term" value="P:tRNA wobble uridine modification"/>
    <property type="evidence" value="ECO:0007669"/>
    <property type="project" value="InterPro"/>
</dbReference>
<dbReference type="InterPro" id="IPR036188">
    <property type="entry name" value="FAD/NAD-bd_sf"/>
</dbReference>
<sequence length="470" mass="51747">MDKFDVIVIGGGHAGCEAALASARMGLNTLMLTMDIEQIARMSCNPAIGGLAKGHLVREIDALGGEMAKCIDATGIQFRILNMSKGPAVRGPRAQADKLLYKTKMRETLESQPGLTIKQGQVIKLIIKAGEIAGVETDSEERIEARAVVLSSGTFLNGLIHIGLTQYQAGRAGETAAIGLSDHLRKIGFDVGRLKTGTPARLKKETIDFTKTQPQAGDVNPVPFSFFSDGIKQRQVECHITHTNEATQKVIEQNLDRSPLFTGVIQGVGPRYCPSIEDKVKRFPEKKSHQIFLEPEGLTSDEYYPNGLSTSLPEDVQLEFLRTIPGLEKVEIARPGYAIEYDFCNPTQIYPTLETKLVKGLYFAGQINGTSGYEEAAAQGLVAGINAGRRCKSLEPVVFERHSSYIGVLVDDLTTKGTEEPYRMFTSRAEFRLLLRPDNADLRLCETGREAGLLDDRSWERFKAKRDRIK</sequence>
<dbReference type="EMBL" id="UOGA01000168">
    <property type="protein sequence ID" value="VAX20127.1"/>
    <property type="molecule type" value="Genomic_DNA"/>
</dbReference>
<dbReference type="InterPro" id="IPR004416">
    <property type="entry name" value="MnmG"/>
</dbReference>
<feature type="domain" description="MnmG N-terminal" evidence="6">
    <location>
        <begin position="5"/>
        <end position="393"/>
    </location>
</feature>
<evidence type="ECO:0000259" key="6">
    <source>
        <dbReference type="Pfam" id="PF01134"/>
    </source>
</evidence>
<evidence type="ECO:0000256" key="5">
    <source>
        <dbReference type="ARBA" id="ARBA00022827"/>
    </source>
</evidence>
<evidence type="ECO:0000256" key="3">
    <source>
        <dbReference type="ARBA" id="ARBA00022490"/>
    </source>
</evidence>
<evidence type="ECO:0000256" key="2">
    <source>
        <dbReference type="ARBA" id="ARBA00007653"/>
    </source>
</evidence>
<dbReference type="PROSITE" id="PS01281">
    <property type="entry name" value="GIDA_2"/>
    <property type="match status" value="1"/>
</dbReference>
<accession>A0A3B1CTX4</accession>